<dbReference type="CDD" id="cd07129">
    <property type="entry name" value="ALDH_KGSADH"/>
    <property type="match status" value="1"/>
</dbReference>
<name>A0A494YBE8_9BURK</name>
<dbReference type="OrthoDB" id="9770537at2"/>
<dbReference type="EMBL" id="RBZU01000002">
    <property type="protein sequence ID" value="RKP57600.1"/>
    <property type="molecule type" value="Genomic_DNA"/>
</dbReference>
<gene>
    <name evidence="3" type="ORF">D7S86_06515</name>
</gene>
<feature type="domain" description="Aldehyde dehydrogenase" evidence="2">
    <location>
        <begin position="2"/>
        <end position="289"/>
    </location>
</feature>
<accession>A0A494YBE8</accession>
<dbReference type="Proteomes" id="UP000270342">
    <property type="component" value="Unassembled WGS sequence"/>
</dbReference>
<dbReference type="PANTHER" id="PTHR43353:SF3">
    <property type="entry name" value="ALDEHYDE DEHYDROGENASE-RELATED"/>
    <property type="match status" value="1"/>
</dbReference>
<evidence type="ECO:0000313" key="4">
    <source>
        <dbReference type="Proteomes" id="UP000270342"/>
    </source>
</evidence>
<dbReference type="InterPro" id="IPR016163">
    <property type="entry name" value="Ald_DH_C"/>
</dbReference>
<dbReference type="GO" id="GO:0016620">
    <property type="term" value="F:oxidoreductase activity, acting on the aldehyde or oxo group of donors, NAD or NADP as acceptor"/>
    <property type="evidence" value="ECO:0007669"/>
    <property type="project" value="InterPro"/>
</dbReference>
<dbReference type="Gene3D" id="3.40.309.10">
    <property type="entry name" value="Aldehyde Dehydrogenase, Chain A, domain 2"/>
    <property type="match status" value="1"/>
</dbReference>
<evidence type="ECO:0000259" key="2">
    <source>
        <dbReference type="Pfam" id="PF00171"/>
    </source>
</evidence>
<proteinExistence type="predicted"/>
<sequence length="478" mass="49697">MQIQEFTAAQIHAVVAAAHDVSDDWAQSSVKTRAALLHALGDGLQAERDALVRIADEETSLGAGRLNGELDRTIFQLGGFATHIEQGHAFAQLHDAAIAGAPPLGRPDLARVHVPLGPVAMFSASNFPFAFSVLGGDTASALAAGCPVVVKAHPGHPKLSRAVFDVVRKVLAEQGLPAGLIGFVEGASVEVGVELVRSPEIAAVAFTGSFKGGTALWAQANARPRPIPFYGELGSINPVVALPAALAGQAETLAQTLAASIEFGCGQLCTSPGIVVLFEGPDADTFENTLRDALGAKQPHRMLTAGMKRNFDAGVARLLGTPGVQTLLGDTHANDELAPPRPALARTDAKTFIAEHALQEEVFGPACLLVRVRSADEVLDVLTAVGGTLTVTLWGAETDSPDVRRIARRATQIAGRVLFGGVPTGVAVTGAQQHGGPWPASTQPFTTSVGYAAMERFLRPVALQSAPAWVAERAGQPI</sequence>
<reference evidence="3 4" key="1">
    <citation type="submission" date="2018-10" db="EMBL/GenBank/DDBJ databases">
        <title>Robbsia sp. DHC34, isolated from soil.</title>
        <authorList>
            <person name="Gao Z.-H."/>
            <person name="Qiu L.-H."/>
        </authorList>
    </citation>
    <scope>NUCLEOTIDE SEQUENCE [LARGE SCALE GENOMIC DNA]</scope>
    <source>
        <strain evidence="3 4">DHC34</strain>
    </source>
</reference>
<evidence type="ECO:0000256" key="1">
    <source>
        <dbReference type="ARBA" id="ARBA00023002"/>
    </source>
</evidence>
<keyword evidence="4" id="KW-1185">Reference proteome</keyword>
<evidence type="ECO:0000313" key="3">
    <source>
        <dbReference type="EMBL" id="RKP57600.1"/>
    </source>
</evidence>
<dbReference type="SUPFAM" id="SSF53720">
    <property type="entry name" value="ALDH-like"/>
    <property type="match status" value="1"/>
</dbReference>
<dbReference type="InterPro" id="IPR015590">
    <property type="entry name" value="Aldehyde_DH_dom"/>
</dbReference>
<dbReference type="Gene3D" id="3.40.605.10">
    <property type="entry name" value="Aldehyde Dehydrogenase, Chain A, domain 1"/>
    <property type="match status" value="1"/>
</dbReference>
<dbReference type="PANTHER" id="PTHR43353">
    <property type="entry name" value="SUCCINATE-SEMIALDEHYDE DEHYDROGENASE, MITOCHONDRIAL"/>
    <property type="match status" value="1"/>
</dbReference>
<dbReference type="InterPro" id="IPR016161">
    <property type="entry name" value="Ald_DH/histidinol_DH"/>
</dbReference>
<dbReference type="InterPro" id="IPR016162">
    <property type="entry name" value="Ald_DH_N"/>
</dbReference>
<dbReference type="Pfam" id="PF00171">
    <property type="entry name" value="Aldedh"/>
    <property type="match status" value="1"/>
</dbReference>
<organism evidence="3 4">
    <name type="scientific">Pararobbsia silviterrae</name>
    <dbReference type="NCBI Taxonomy" id="1792498"/>
    <lineage>
        <taxon>Bacteria</taxon>
        <taxon>Pseudomonadati</taxon>
        <taxon>Pseudomonadota</taxon>
        <taxon>Betaproteobacteria</taxon>
        <taxon>Burkholderiales</taxon>
        <taxon>Burkholderiaceae</taxon>
        <taxon>Pararobbsia</taxon>
    </lineage>
</organism>
<protein>
    <submittedName>
        <fullName evidence="3">Aldehyde dehydrogenase (NADP(+))</fullName>
    </submittedName>
</protein>
<comment type="caution">
    <text evidence="3">The sequence shown here is derived from an EMBL/GenBank/DDBJ whole genome shotgun (WGS) entry which is preliminary data.</text>
</comment>
<keyword evidence="1" id="KW-0560">Oxidoreductase</keyword>
<dbReference type="InterPro" id="IPR044151">
    <property type="entry name" value="ALDH_KGSADH"/>
</dbReference>
<dbReference type="RefSeq" id="WP_121084728.1">
    <property type="nucleotide sequence ID" value="NZ_RBZU01000002.1"/>
</dbReference>
<dbReference type="AlphaFoldDB" id="A0A494YBE8"/>
<dbReference type="InterPro" id="IPR050740">
    <property type="entry name" value="Aldehyde_DH_Superfamily"/>
</dbReference>